<dbReference type="AlphaFoldDB" id="M4PLR1"/>
<feature type="region of interest" description="Disordered" evidence="1">
    <location>
        <begin position="391"/>
        <end position="415"/>
    </location>
</feature>
<reference evidence="2" key="2">
    <citation type="journal article" date="2013" name="G3 (Bethesda)">
        <title>Unequal Recombination and Evolution of the Mating-Type (MAT) Loci in the Pathogenic Fungus Grosmannia clavigera and Relatives.</title>
        <authorList>
            <person name="Tsui C.K."/>
            <person name="Diguistini S."/>
            <person name="Wang Y."/>
            <person name="Feau N."/>
            <person name="Dhillon B."/>
            <person name="Bohlmann J."/>
            <person name="Hamelin R.C."/>
        </authorList>
    </citation>
    <scope>NUCLEOTIDE SEQUENCE</scope>
    <source>
        <strain evidence="2">CMW185</strain>
    </source>
</reference>
<feature type="compositionally biased region" description="Basic and acidic residues" evidence="1">
    <location>
        <begin position="398"/>
        <end position="415"/>
    </location>
</feature>
<name>M4PLR1_9PEZI</name>
<evidence type="ECO:0000256" key="1">
    <source>
        <dbReference type="SAM" id="MobiDB-lite"/>
    </source>
</evidence>
<reference evidence="2" key="1">
    <citation type="submission" date="2012-07" db="EMBL/GenBank/DDBJ databases">
        <authorList>
            <person name="Tsui C.K.M."/>
            <person name="DiGuistini S."/>
            <person name="Feau N."/>
            <person name="Bohlmann J."/>
            <person name="Hamelin R.C."/>
        </authorList>
    </citation>
    <scope>NUCLEOTIDE SEQUENCE</scope>
    <source>
        <strain evidence="2">CMW185</strain>
    </source>
</reference>
<accession>M4PLR1</accession>
<sequence>MDISLLDAYLREQGFAFLEDQMGKLSLIKYDEDMPPMTLSSIPDPALDSCSDGRAKRNRVKTVVAFTKNTSFHAFKEVNKQSTEVAAKGFVEEEEDVGGRQGSSSGSGSGSGSATNSGSGSSPGQEDAAAVFEHGLELDKTAAVDKKRLVQKLYSKAYEMLIGGRFPVVTGVDGFSRTIRNNPMAAAAQLFSCTAGFQFDVLVVDKHDQLKQHVLCAVDQDGQDQTFVLASPETAHITAQARAVAGPLSVAPKAKNGGDNGVRNTPTYTQQMAYQTSLDAGQFHVFSSQPSILDQPAALVPTDKVITMESEEMAWLHEMDIVRANQAAMKAHSGSVSEASTVQPAGDWADAWMHGPQTEAESATAAEEMDYLKNGSSDGLHFVDLVQEQGSAMSLGKHSRDSDQQTEKTAGDESPAKRCRLYDDLHYLIGAMQQDEVNLRAQLARGQRPAVFADIYRSQTAAATEDNGQAARRGLAGYDFDLESDDMLEAFFSSADMEDMPFMSWPSN</sequence>
<feature type="region of interest" description="Disordered" evidence="1">
    <location>
        <begin position="91"/>
        <end position="127"/>
    </location>
</feature>
<feature type="compositionally biased region" description="Low complexity" evidence="1">
    <location>
        <begin position="112"/>
        <end position="124"/>
    </location>
</feature>
<evidence type="ECO:0000313" key="2">
    <source>
        <dbReference type="EMBL" id="AGH03111.1"/>
    </source>
</evidence>
<protein>
    <submittedName>
        <fullName evidence="2">Truncated MAT1-1-1</fullName>
    </submittedName>
</protein>
<organism evidence="2">
    <name type="scientific">Grosmannia huntii</name>
    <dbReference type="NCBI Taxonomy" id="155651"/>
    <lineage>
        <taxon>Eukaryota</taxon>
        <taxon>Fungi</taxon>
        <taxon>Dikarya</taxon>
        <taxon>Ascomycota</taxon>
        <taxon>Pezizomycotina</taxon>
        <taxon>Sordariomycetes</taxon>
        <taxon>Sordariomycetidae</taxon>
        <taxon>Ophiostomatales</taxon>
        <taxon>Ophiostomataceae</taxon>
        <taxon>Grosmannia</taxon>
    </lineage>
</organism>
<proteinExistence type="predicted"/>
<feature type="compositionally biased region" description="Gly residues" evidence="1">
    <location>
        <begin position="99"/>
        <end position="111"/>
    </location>
</feature>
<dbReference type="EMBL" id="JX402930">
    <property type="protein sequence ID" value="AGH03111.1"/>
    <property type="molecule type" value="Genomic_DNA"/>
</dbReference>